<name>A0A0U2WZ70_9GAMM</name>
<dbReference type="PANTHER" id="PTHR43658">
    <property type="entry name" value="SHORT-CHAIN DEHYDROGENASE/REDUCTASE"/>
    <property type="match status" value="1"/>
</dbReference>
<evidence type="ECO:0000256" key="1">
    <source>
        <dbReference type="ARBA" id="ARBA00023002"/>
    </source>
</evidence>
<dbReference type="KEGG" id="ptn:PTRA_a2598"/>
<evidence type="ECO:0000313" key="3">
    <source>
        <dbReference type="Proteomes" id="UP000065261"/>
    </source>
</evidence>
<evidence type="ECO:0008006" key="4">
    <source>
        <dbReference type="Google" id="ProtNLM"/>
    </source>
</evidence>
<dbReference type="InterPro" id="IPR002347">
    <property type="entry name" value="SDR_fam"/>
</dbReference>
<dbReference type="AlphaFoldDB" id="A0A0U2WZ70"/>
<reference evidence="2 3" key="1">
    <citation type="submission" date="2015-03" db="EMBL/GenBank/DDBJ databases">
        <authorList>
            <person name="Murphy D."/>
        </authorList>
    </citation>
    <scope>NUCLEOTIDE SEQUENCE [LARGE SCALE GENOMIC DNA]</scope>
    <source>
        <strain evidence="2 3">KMM 520</strain>
    </source>
</reference>
<evidence type="ECO:0000313" key="2">
    <source>
        <dbReference type="EMBL" id="ALS33672.1"/>
    </source>
</evidence>
<accession>A0A0U2WZ70</accession>
<protein>
    <recommendedName>
        <fullName evidence="4">3-alpha-hydroxysteroid dehydrogenase</fullName>
    </recommendedName>
</protein>
<keyword evidence="1" id="KW-0560">Oxidoreductase</keyword>
<dbReference type="Proteomes" id="UP000065261">
    <property type="component" value="Chromosome I"/>
</dbReference>
<sequence>MSVTAVTGSASGIGAAVCEKLRAAGHTVIGIDRHQAEVNADLSSPEGRANAAEQVIKLANGKLDGLVCCAGLGVTAPSSSLVVSVNYFGSTELIELLQPALAKGEQPAITVIGSVAASQQVADPHPIIELMLNNDEPAARALADELGQPQIAYSASKYALTVYCRRLAVKMGSTGVRINLVAPGAIETPLHEASKQDPRFGEAVRNFVAPIGRNGQPSEIADAVSFLQSAQASFVHGSIIYVDGGMDAMMRSGKF</sequence>
<dbReference type="Gene3D" id="3.40.50.720">
    <property type="entry name" value="NAD(P)-binding Rossmann-like Domain"/>
    <property type="match status" value="1"/>
</dbReference>
<dbReference type="RefSeq" id="WP_058373848.1">
    <property type="nucleotide sequence ID" value="NZ_CP011034.1"/>
</dbReference>
<gene>
    <name evidence="2" type="ORF">PTRA_a2598</name>
</gene>
<dbReference type="InterPro" id="IPR036291">
    <property type="entry name" value="NAD(P)-bd_dom_sf"/>
</dbReference>
<dbReference type="PATRIC" id="fig|1315283.4.peg.2262"/>
<dbReference type="OrthoDB" id="20590at2"/>
<proteinExistence type="predicted"/>
<dbReference type="GO" id="GO:0008670">
    <property type="term" value="F:2,4-dienoyl-CoA reductase (NADPH) activity"/>
    <property type="evidence" value="ECO:0007669"/>
    <property type="project" value="TreeGrafter"/>
</dbReference>
<dbReference type="Pfam" id="PF00106">
    <property type="entry name" value="adh_short"/>
    <property type="match status" value="1"/>
</dbReference>
<dbReference type="Pfam" id="PF13561">
    <property type="entry name" value="adh_short_C2"/>
    <property type="match status" value="1"/>
</dbReference>
<dbReference type="EMBL" id="CP011034">
    <property type="protein sequence ID" value="ALS33672.1"/>
    <property type="molecule type" value="Genomic_DNA"/>
</dbReference>
<organism evidence="2">
    <name type="scientific">Pseudoalteromonas translucida KMM 520</name>
    <dbReference type="NCBI Taxonomy" id="1315283"/>
    <lineage>
        <taxon>Bacteria</taxon>
        <taxon>Pseudomonadati</taxon>
        <taxon>Pseudomonadota</taxon>
        <taxon>Gammaproteobacteria</taxon>
        <taxon>Alteromonadales</taxon>
        <taxon>Pseudoalteromonadaceae</taxon>
        <taxon>Pseudoalteromonas</taxon>
    </lineage>
</organism>
<dbReference type="SUPFAM" id="SSF51735">
    <property type="entry name" value="NAD(P)-binding Rossmann-fold domains"/>
    <property type="match status" value="1"/>
</dbReference>
<dbReference type="PANTHER" id="PTHR43658:SF8">
    <property type="entry name" value="17-BETA-HYDROXYSTEROID DEHYDROGENASE 14-RELATED"/>
    <property type="match status" value="1"/>
</dbReference>
<dbReference type="PRINTS" id="PR00081">
    <property type="entry name" value="GDHRDH"/>
</dbReference>
<dbReference type="GO" id="GO:0006635">
    <property type="term" value="P:fatty acid beta-oxidation"/>
    <property type="evidence" value="ECO:0007669"/>
    <property type="project" value="TreeGrafter"/>
</dbReference>